<dbReference type="EMBL" id="JASMQC010000001">
    <property type="protein sequence ID" value="KAK1948109.1"/>
    <property type="molecule type" value="Genomic_DNA"/>
</dbReference>
<reference evidence="2" key="1">
    <citation type="submission" date="2023-08" db="EMBL/GenBank/DDBJ databases">
        <title>Reference Genome Resource for the Citrus Pathogen Phytophthora citrophthora.</title>
        <authorList>
            <person name="Moller H."/>
            <person name="Coetzee B."/>
            <person name="Rose L.J."/>
            <person name="Van Niekerk J.M."/>
        </authorList>
    </citation>
    <scope>NUCLEOTIDE SEQUENCE</scope>
    <source>
        <strain evidence="2">STE-U-9442</strain>
    </source>
</reference>
<evidence type="ECO:0000313" key="5">
    <source>
        <dbReference type="Proteomes" id="UP001259832"/>
    </source>
</evidence>
<comment type="caution">
    <text evidence="2">The sequence shown here is derived from an EMBL/GenBank/DDBJ whole genome shotgun (WGS) entry which is preliminary data.</text>
</comment>
<keyword evidence="2" id="KW-0808">Transferase</keyword>
<protein>
    <submittedName>
        <fullName evidence="2">Alanine aminotransferase 1</fullName>
    </submittedName>
</protein>
<gene>
    <name evidence="4" type="ORF">P3T76_000399</name>
    <name evidence="3" type="ORF">P3T76_008832</name>
    <name evidence="2" type="ORF">P3T76_009774</name>
    <name evidence="1" type="ORF">P3T76_015777</name>
</gene>
<evidence type="ECO:0000313" key="1">
    <source>
        <dbReference type="EMBL" id="KAK1928674.1"/>
    </source>
</evidence>
<dbReference type="AlphaFoldDB" id="A0AAD9LHY7"/>
<dbReference type="Gene3D" id="3.40.640.10">
    <property type="entry name" value="Type I PLP-dependent aspartate aminotransferase-like (Major domain)"/>
    <property type="match status" value="1"/>
</dbReference>
<dbReference type="GO" id="GO:0008483">
    <property type="term" value="F:transaminase activity"/>
    <property type="evidence" value="ECO:0007669"/>
    <property type="project" value="UniProtKB-KW"/>
</dbReference>
<proteinExistence type="predicted"/>
<dbReference type="EMBL" id="JASMQC010000020">
    <property type="protein sequence ID" value="KAK1936996.1"/>
    <property type="molecule type" value="Genomic_DNA"/>
</dbReference>
<accession>A0AAD9LHY7</accession>
<evidence type="ECO:0000313" key="4">
    <source>
        <dbReference type="EMBL" id="KAK1948109.1"/>
    </source>
</evidence>
<organism evidence="2 5">
    <name type="scientific">Phytophthora citrophthora</name>
    <dbReference type="NCBI Taxonomy" id="4793"/>
    <lineage>
        <taxon>Eukaryota</taxon>
        <taxon>Sar</taxon>
        <taxon>Stramenopiles</taxon>
        <taxon>Oomycota</taxon>
        <taxon>Peronosporomycetes</taxon>
        <taxon>Peronosporales</taxon>
        <taxon>Peronosporaceae</taxon>
        <taxon>Phytophthora</taxon>
    </lineage>
</organism>
<evidence type="ECO:0000313" key="3">
    <source>
        <dbReference type="EMBL" id="KAK1938757.1"/>
    </source>
</evidence>
<sequence length="66" mass="7492">MQRRDGHPADPEDIYLTGGASPAVQNSLLALIRDENHRYLCTHPTVPAVLSRNRYEWWLPGRLLPG</sequence>
<evidence type="ECO:0000313" key="2">
    <source>
        <dbReference type="EMBL" id="KAK1936996.1"/>
    </source>
</evidence>
<keyword evidence="5" id="KW-1185">Reference proteome</keyword>
<name>A0AAD9LHY7_9STRA</name>
<dbReference type="Proteomes" id="UP001259832">
    <property type="component" value="Unassembled WGS sequence"/>
</dbReference>
<dbReference type="EMBL" id="JASMQC010000017">
    <property type="protein sequence ID" value="KAK1938757.1"/>
    <property type="molecule type" value="Genomic_DNA"/>
</dbReference>
<keyword evidence="2" id="KW-0032">Aminotransferase</keyword>
<dbReference type="InterPro" id="IPR015421">
    <property type="entry name" value="PyrdxlP-dep_Trfase_major"/>
</dbReference>
<dbReference type="EMBL" id="JASMQC010000058">
    <property type="protein sequence ID" value="KAK1928674.1"/>
    <property type="molecule type" value="Genomic_DNA"/>
</dbReference>